<proteinExistence type="predicted"/>
<keyword evidence="1" id="KW-0472">Membrane</keyword>
<dbReference type="PANTHER" id="PTHR19353">
    <property type="entry name" value="FATTY ACID DESATURASE 2"/>
    <property type="match status" value="1"/>
</dbReference>
<sequence length="333" mass="39584">MDVQLQKWHRCKVDIEVLKELSKKSDIKGLQHVSVFFGLLLVTGILAYITWGTWWSAFWFLVYGNIYGFSNPLWHETGHKTAFQSKFLNEFFYYISSYLSNFEPVRWRYTHFVHHGNTYSTENPYDHEIEYGNDLKETPKNLLMNLIPFMELLYFKKSIAYEIIQHALGIKTKVMQDCIPENAQSKVILNSRIFVGIWIAIILWSLITLSWLPVLFFLLPKFYGRTLHKLVSFTQHAGLARDIKDHRYTTREMYLNPILSFLYWKMEYHVTHHMFPTVPSYNLDKLHHHIKDQLPRTNDGLIDAYKEILPALMKQKENSSYFFKKEVPELQNA</sequence>
<dbReference type="GO" id="GO:0008610">
    <property type="term" value="P:lipid biosynthetic process"/>
    <property type="evidence" value="ECO:0007669"/>
    <property type="project" value="UniProtKB-ARBA"/>
</dbReference>
<dbReference type="PANTHER" id="PTHR19353:SF19">
    <property type="entry name" value="DELTA(5) FATTY ACID DESATURASE C-RELATED"/>
    <property type="match status" value="1"/>
</dbReference>
<gene>
    <name evidence="3" type="ORF">ALOHA_HF1045G01.0025</name>
</gene>
<feature type="transmembrane region" description="Helical" evidence="1">
    <location>
        <begin position="193"/>
        <end position="219"/>
    </location>
</feature>
<protein>
    <submittedName>
        <fullName evidence="3">Putative hydrocarbon oxygenase MocD</fullName>
    </submittedName>
</protein>
<dbReference type="AlphaFoldDB" id="A4GJR1"/>
<name>A4GJR1_9BACT</name>
<dbReference type="InterPro" id="IPR005804">
    <property type="entry name" value="FA_desaturase_dom"/>
</dbReference>
<dbReference type="GO" id="GO:0016717">
    <property type="term" value="F:oxidoreductase activity, acting on paired donors, with oxidation of a pair of donors resulting in the reduction of molecular oxygen to two molecules of water"/>
    <property type="evidence" value="ECO:0007669"/>
    <property type="project" value="TreeGrafter"/>
</dbReference>
<dbReference type="InterPro" id="IPR012171">
    <property type="entry name" value="Fatty_acid_desaturase"/>
</dbReference>
<evidence type="ECO:0000259" key="2">
    <source>
        <dbReference type="Pfam" id="PF00487"/>
    </source>
</evidence>
<evidence type="ECO:0000256" key="1">
    <source>
        <dbReference type="SAM" id="Phobius"/>
    </source>
</evidence>
<dbReference type="EMBL" id="EF107103">
    <property type="protein sequence ID" value="ABL97356.1"/>
    <property type="molecule type" value="Genomic_DNA"/>
</dbReference>
<keyword evidence="1" id="KW-1133">Transmembrane helix</keyword>
<feature type="transmembrane region" description="Helical" evidence="1">
    <location>
        <begin position="33"/>
        <end position="51"/>
    </location>
</feature>
<reference evidence="3" key="1">
    <citation type="journal article" date="2007" name="Environ. Microbiol.">
        <title>Proteorhodopsin photosystem gene clusters exhibit co-evolutionary trends and shared ancestry among diverse marine microbial phyla.</title>
        <authorList>
            <person name="McCarren J."/>
            <person name="Delong E.F."/>
        </authorList>
    </citation>
    <scope>NUCLEOTIDE SEQUENCE</scope>
</reference>
<organism evidence="3">
    <name type="scientific">uncultured marine bacterium HF10_45G01</name>
    <dbReference type="NCBI Taxonomy" id="415446"/>
    <lineage>
        <taxon>Bacteria</taxon>
        <taxon>environmental samples</taxon>
    </lineage>
</organism>
<feature type="domain" description="Fatty acid desaturase" evidence="2">
    <location>
        <begin position="53"/>
        <end position="298"/>
    </location>
</feature>
<accession>A4GJR1</accession>
<evidence type="ECO:0000313" key="3">
    <source>
        <dbReference type="EMBL" id="ABL97356.1"/>
    </source>
</evidence>
<keyword evidence="1" id="KW-0812">Transmembrane</keyword>
<dbReference type="GO" id="GO:0016020">
    <property type="term" value="C:membrane"/>
    <property type="evidence" value="ECO:0007669"/>
    <property type="project" value="TreeGrafter"/>
</dbReference>
<dbReference type="Pfam" id="PF00487">
    <property type="entry name" value="FA_desaturase"/>
    <property type="match status" value="1"/>
</dbReference>